<dbReference type="GO" id="GO:0016020">
    <property type="term" value="C:membrane"/>
    <property type="evidence" value="ECO:0007669"/>
    <property type="project" value="UniProtKB-SubCell"/>
</dbReference>
<evidence type="ECO:0000256" key="6">
    <source>
        <dbReference type="SAM" id="Phobius"/>
    </source>
</evidence>
<feature type="compositionally biased region" description="Basic and acidic residues" evidence="5">
    <location>
        <begin position="129"/>
        <end position="140"/>
    </location>
</feature>
<dbReference type="PATRIC" id="fig|742725.3.peg.391"/>
<organism evidence="8 9">
    <name type="scientific">Alistipes indistinctus YIT 12060</name>
    <dbReference type="NCBI Taxonomy" id="742725"/>
    <lineage>
        <taxon>Bacteria</taxon>
        <taxon>Pseudomonadati</taxon>
        <taxon>Bacteroidota</taxon>
        <taxon>Bacteroidia</taxon>
        <taxon>Bacteroidales</taxon>
        <taxon>Rikenellaceae</taxon>
        <taxon>Alistipes</taxon>
    </lineage>
</organism>
<comment type="subcellular location">
    <subcellularLocation>
        <location evidence="1">Membrane</location>
        <topology evidence="1">Single-pass membrane protein</topology>
    </subcellularLocation>
</comment>
<keyword evidence="2 6" id="KW-0812">Transmembrane</keyword>
<evidence type="ECO:0000256" key="5">
    <source>
        <dbReference type="SAM" id="MobiDB-lite"/>
    </source>
</evidence>
<dbReference type="Gene3D" id="3.30.1150.10">
    <property type="match status" value="1"/>
</dbReference>
<proteinExistence type="predicted"/>
<feature type="transmembrane region" description="Helical" evidence="6">
    <location>
        <begin position="59"/>
        <end position="82"/>
    </location>
</feature>
<gene>
    <name evidence="8" type="ORF">HMPREF9450_00345</name>
</gene>
<feature type="region of interest" description="Disordered" evidence="5">
    <location>
        <begin position="8"/>
        <end position="38"/>
    </location>
</feature>
<dbReference type="AlphaFoldDB" id="G5H5Y5"/>
<dbReference type="InterPro" id="IPR037682">
    <property type="entry name" value="TonB_C"/>
</dbReference>
<dbReference type="SUPFAM" id="SSF74653">
    <property type="entry name" value="TolA/TonB C-terminal domain"/>
    <property type="match status" value="1"/>
</dbReference>
<evidence type="ECO:0000313" key="8">
    <source>
        <dbReference type="EMBL" id="EHB93079.1"/>
    </source>
</evidence>
<evidence type="ECO:0000313" key="9">
    <source>
        <dbReference type="Proteomes" id="UP000006008"/>
    </source>
</evidence>
<dbReference type="HOGENOM" id="CLU_090907_0_0_10"/>
<keyword evidence="3 6" id="KW-1133">Transmembrane helix</keyword>
<dbReference type="eggNOG" id="COG0810">
    <property type="taxonomic scope" value="Bacteria"/>
</dbReference>
<name>G5H5Y5_9BACT</name>
<dbReference type="NCBIfam" id="TIGR01352">
    <property type="entry name" value="tonB_Cterm"/>
    <property type="match status" value="1"/>
</dbReference>
<evidence type="ECO:0000256" key="4">
    <source>
        <dbReference type="ARBA" id="ARBA00023136"/>
    </source>
</evidence>
<protein>
    <recommendedName>
        <fullName evidence="7">TonB C-terminal domain-containing protein</fullName>
    </recommendedName>
</protein>
<keyword evidence="4 6" id="KW-0472">Membrane</keyword>
<evidence type="ECO:0000259" key="7">
    <source>
        <dbReference type="Pfam" id="PF03544"/>
    </source>
</evidence>
<dbReference type="GO" id="GO:0055085">
    <property type="term" value="P:transmembrane transport"/>
    <property type="evidence" value="ECO:0007669"/>
    <property type="project" value="InterPro"/>
</dbReference>
<evidence type="ECO:0000256" key="2">
    <source>
        <dbReference type="ARBA" id="ARBA00022692"/>
    </source>
</evidence>
<dbReference type="EMBL" id="ADLD01000004">
    <property type="protein sequence ID" value="EHB93079.1"/>
    <property type="molecule type" value="Genomic_DNA"/>
</dbReference>
<dbReference type="STRING" id="742725.HMPREF9450_00345"/>
<keyword evidence="9" id="KW-1185">Reference proteome</keyword>
<accession>G5H5Y5</accession>
<dbReference type="InterPro" id="IPR006260">
    <property type="entry name" value="TonB/TolA_C"/>
</dbReference>
<feature type="compositionally biased region" description="Basic and acidic residues" evidence="5">
    <location>
        <begin position="103"/>
        <end position="116"/>
    </location>
</feature>
<dbReference type="Proteomes" id="UP000006008">
    <property type="component" value="Unassembled WGS sequence"/>
</dbReference>
<evidence type="ECO:0000256" key="3">
    <source>
        <dbReference type="ARBA" id="ARBA00022989"/>
    </source>
</evidence>
<reference evidence="8 9" key="1">
    <citation type="submission" date="2011-08" db="EMBL/GenBank/DDBJ databases">
        <title>The Genome Sequence of Alistipes indistinctus YIT 12060.</title>
        <authorList>
            <consortium name="The Broad Institute Genome Sequencing Platform"/>
            <person name="Earl A."/>
            <person name="Ward D."/>
            <person name="Feldgarden M."/>
            <person name="Gevers D."/>
            <person name="Morotomi M."/>
            <person name="Young S.K."/>
            <person name="Zeng Q."/>
            <person name="Gargeya S."/>
            <person name="Fitzgerald M."/>
            <person name="Haas B."/>
            <person name="Abouelleil A."/>
            <person name="Alvarado L."/>
            <person name="Arachchi H.M."/>
            <person name="Berlin A."/>
            <person name="Brown A."/>
            <person name="Chapman S.B."/>
            <person name="Chen Z."/>
            <person name="Dunbar C."/>
            <person name="Freedman E."/>
            <person name="Gearin G."/>
            <person name="Gellesch M."/>
            <person name="Goldberg J."/>
            <person name="Griggs A."/>
            <person name="Gujja S."/>
            <person name="Heiman D."/>
            <person name="Howarth C."/>
            <person name="Larson L."/>
            <person name="Lui A."/>
            <person name="MacDonald P.J.P."/>
            <person name="Montmayeur A."/>
            <person name="Murphy C."/>
            <person name="Neiman D."/>
            <person name="Pearson M."/>
            <person name="Priest M."/>
            <person name="Roberts A."/>
            <person name="Saif S."/>
            <person name="Shea T."/>
            <person name="Shenoy N."/>
            <person name="Sisk P."/>
            <person name="Stolte C."/>
            <person name="Sykes S."/>
            <person name="Wortman J."/>
            <person name="Nusbaum C."/>
            <person name="Birren B."/>
        </authorList>
    </citation>
    <scope>NUCLEOTIDE SEQUENCE [LARGE SCALE GENOMIC DNA]</scope>
    <source>
        <strain evidence="8 9">YIT 12060</strain>
    </source>
</reference>
<evidence type="ECO:0000256" key="1">
    <source>
        <dbReference type="ARBA" id="ARBA00004167"/>
    </source>
</evidence>
<feature type="domain" description="TonB C-terminal" evidence="7">
    <location>
        <begin position="242"/>
        <end position="289"/>
    </location>
</feature>
<feature type="region of interest" description="Disordered" evidence="5">
    <location>
        <begin position="93"/>
        <end position="163"/>
    </location>
</feature>
<comment type="caution">
    <text evidence="8">The sequence shown here is derived from an EMBL/GenBank/DDBJ whole genome shotgun (WGS) entry which is preliminary data.</text>
</comment>
<sequence length="306" mass="33203">MLLFCNKAMNPDPRPTSTQAAFSGQQQPAAPRDPRRGRIVLPFDPQPVDLGTWTYEHKVGLCVMIIAYLVLGIIFVTTKLVVGGAPPDQHTIYLDMVPPPPEQKQELTPEERRQMEADLSNAHNAISNEDARNEASRQNERTSGAGSGGSQGSSNGSPIPDNIADEADAVAARMRASREAYERGLREEQAMIDAHNAGKRSKDNQGKKQEDVRVTGNVLISFSLAGRTFTYMHVPAYQCEGSGQVVVSISVNRNGKVTSASVRSSTSGEECLSERALEAARLSRFNVDASAPASQSGTITYLFQRQ</sequence>
<dbReference type="Pfam" id="PF03544">
    <property type="entry name" value="TonB_C"/>
    <property type="match status" value="1"/>
</dbReference>
<feature type="compositionally biased region" description="Polar residues" evidence="5">
    <location>
        <begin position="15"/>
        <end position="28"/>
    </location>
</feature>